<dbReference type="RefSeq" id="WP_068306343.1">
    <property type="nucleotide sequence ID" value="NZ_FNAK01000002.1"/>
</dbReference>
<feature type="signal peptide" evidence="1">
    <location>
        <begin position="1"/>
        <end position="21"/>
    </location>
</feature>
<keyword evidence="3" id="KW-1185">Reference proteome</keyword>
<dbReference type="OrthoDB" id="422579at2"/>
<dbReference type="InterPro" id="IPR011990">
    <property type="entry name" value="TPR-like_helical_dom_sf"/>
</dbReference>
<keyword evidence="1" id="KW-0732">Signal</keyword>
<sequence>MFKILSNRIKFVPLLLLAACAAGGPEKRVNHGEGPVSARARNTLASEDPAGLVTVAEGFERAGNLEGAYNLYSQAAAADPNLMAAKLGISRVLAKTGRLDQAQAILDNLGQQFPDALELKLTQVDVAIMRADYAVADAELSTVITPDTTDLTQLILAGQLAQVTGNARRARIMFDRALVVAPSHPGVIRNMALSFALEGEFETAVALLQKTLDMPASVTPSKRSLALVYALSGQKKAAQVIAGGATDESEFQRMSVAFDLLPRLNKSEQAALLMFDHLPRDIMQR</sequence>
<protein>
    <submittedName>
        <fullName evidence="2">Flp pilus assembly protein TadD, contains TPR repeats</fullName>
    </submittedName>
</protein>
<dbReference type="EMBL" id="FNAK01000002">
    <property type="protein sequence ID" value="SDD67562.1"/>
    <property type="molecule type" value="Genomic_DNA"/>
</dbReference>
<organism evidence="2 3">
    <name type="scientific">Kordiimonas lacus</name>
    <dbReference type="NCBI Taxonomy" id="637679"/>
    <lineage>
        <taxon>Bacteria</taxon>
        <taxon>Pseudomonadati</taxon>
        <taxon>Pseudomonadota</taxon>
        <taxon>Alphaproteobacteria</taxon>
        <taxon>Kordiimonadales</taxon>
        <taxon>Kordiimonadaceae</taxon>
        <taxon>Kordiimonas</taxon>
    </lineage>
</organism>
<dbReference type="Proteomes" id="UP000183685">
    <property type="component" value="Unassembled WGS sequence"/>
</dbReference>
<gene>
    <name evidence="2" type="ORF">SAMN04488071_1176</name>
</gene>
<dbReference type="STRING" id="637679.GCA_001550055_02892"/>
<reference evidence="2 3" key="1">
    <citation type="submission" date="2016-10" db="EMBL/GenBank/DDBJ databases">
        <authorList>
            <person name="de Groot N.N."/>
        </authorList>
    </citation>
    <scope>NUCLEOTIDE SEQUENCE [LARGE SCALE GENOMIC DNA]</scope>
    <source>
        <strain evidence="2 3">CGMCC 1.9109</strain>
    </source>
</reference>
<accession>A0A1G6WNW1</accession>
<feature type="chain" id="PRO_5010285109" evidence="1">
    <location>
        <begin position="22"/>
        <end position="285"/>
    </location>
</feature>
<dbReference type="Pfam" id="PF14559">
    <property type="entry name" value="TPR_19"/>
    <property type="match status" value="1"/>
</dbReference>
<name>A0A1G6WNW1_9PROT</name>
<evidence type="ECO:0000313" key="2">
    <source>
        <dbReference type="EMBL" id="SDD67562.1"/>
    </source>
</evidence>
<evidence type="ECO:0000256" key="1">
    <source>
        <dbReference type="SAM" id="SignalP"/>
    </source>
</evidence>
<dbReference type="Gene3D" id="1.25.40.10">
    <property type="entry name" value="Tetratricopeptide repeat domain"/>
    <property type="match status" value="1"/>
</dbReference>
<dbReference type="SUPFAM" id="SSF48452">
    <property type="entry name" value="TPR-like"/>
    <property type="match status" value="1"/>
</dbReference>
<dbReference type="AlphaFoldDB" id="A0A1G6WNW1"/>
<proteinExistence type="predicted"/>
<evidence type="ECO:0000313" key="3">
    <source>
        <dbReference type="Proteomes" id="UP000183685"/>
    </source>
</evidence>